<dbReference type="SUPFAM" id="SSF55048">
    <property type="entry name" value="Probable ACP-binding domain of malonyl-CoA ACP transacylase"/>
    <property type="match status" value="1"/>
</dbReference>
<dbReference type="InterPro" id="IPR014030">
    <property type="entry name" value="Ketoacyl_synth_N"/>
</dbReference>
<dbReference type="Gene3D" id="3.10.129.110">
    <property type="entry name" value="Polyketide synthase dehydratase"/>
    <property type="match status" value="1"/>
</dbReference>
<dbReference type="Pfam" id="PF02801">
    <property type="entry name" value="Ketoacyl-synt_C"/>
    <property type="match status" value="1"/>
</dbReference>
<dbReference type="Pfam" id="PF00550">
    <property type="entry name" value="PP-binding"/>
    <property type="match status" value="1"/>
</dbReference>
<dbReference type="GO" id="GO:0004315">
    <property type="term" value="F:3-oxoacyl-[acyl-carrier-protein] synthase activity"/>
    <property type="evidence" value="ECO:0007669"/>
    <property type="project" value="InterPro"/>
</dbReference>
<dbReference type="InterPro" id="IPR013968">
    <property type="entry name" value="PKS_KR"/>
</dbReference>
<dbReference type="InterPro" id="IPR014043">
    <property type="entry name" value="Acyl_transferase_dom"/>
</dbReference>
<dbReference type="Proteomes" id="UP000249619">
    <property type="component" value="Unassembled WGS sequence"/>
</dbReference>
<dbReference type="InterPro" id="IPR032821">
    <property type="entry name" value="PKS_assoc"/>
</dbReference>
<dbReference type="SUPFAM" id="SSF53901">
    <property type="entry name" value="Thiolase-like"/>
    <property type="match status" value="1"/>
</dbReference>
<dbReference type="Gene3D" id="3.40.366.10">
    <property type="entry name" value="Malonyl-Coenzyme A Acyl Carrier Protein, domain 2"/>
    <property type="match status" value="1"/>
</dbReference>
<accession>A0A364MT13</accession>
<evidence type="ECO:0000259" key="9">
    <source>
        <dbReference type="PROSITE" id="PS52019"/>
    </source>
</evidence>
<dbReference type="SUPFAM" id="SSF52151">
    <property type="entry name" value="FabD/lysophospholipase-like"/>
    <property type="match status" value="1"/>
</dbReference>
<dbReference type="Gene3D" id="3.40.47.10">
    <property type="match status" value="1"/>
</dbReference>
<dbReference type="GO" id="GO:0004312">
    <property type="term" value="F:fatty acid synthase activity"/>
    <property type="evidence" value="ECO:0007669"/>
    <property type="project" value="TreeGrafter"/>
</dbReference>
<dbReference type="PROSITE" id="PS52004">
    <property type="entry name" value="KS3_2"/>
    <property type="match status" value="1"/>
</dbReference>
<evidence type="ECO:0000256" key="6">
    <source>
        <dbReference type="PROSITE-ProRule" id="PRU01363"/>
    </source>
</evidence>
<dbReference type="InterPro" id="IPR011032">
    <property type="entry name" value="GroES-like_sf"/>
</dbReference>
<evidence type="ECO:0000259" key="8">
    <source>
        <dbReference type="PROSITE" id="PS52004"/>
    </source>
</evidence>
<dbReference type="PROSITE" id="PS52019">
    <property type="entry name" value="PKS_MFAS_DH"/>
    <property type="match status" value="1"/>
</dbReference>
<sequence length="2294" mass="249191">MPLMFDPTEVPESTLEPIAVCGMACRLPGQIDSPSKLWELLLAKGSAQTPRVPESRFNIDAHYHPDLNRPGSFNVMGGYFLDGPADAFDPTFFNMTPIEAMWLDPQQRRILEVCYEAFESAGLTLEDVSGTNTAVYAATFTADYQQMSHREMDFRHNYVATGVDTGILSNRVGNTFNLNGPSFTINTACSSSIYAVHNACHALRARDCEAALVAGVNLILTVDQHMNTAKLGILSPTSTCHTFDASADGYGRAEGAGALYLKRLSDALRDGDVIRTVIRSTAVNTNGKVPGMGITHPSKKGQERVVRQAYEKAALNPNDTAYFECHGTGTPVGDPIEVHAVSKAMNDTRSPEKPLILSAIKANIGHSEAASGIFAIIKAAMMTEYGMIPGTCGFKNINPEIRESDWNVEISRETRAWPNGFKSKRVSLSSFGYGGTNGHVIVEDVQALHPYYRHGKPKELADYDHSATRPFLVVQSAHDQNTLTKNIAAHQSVVDKYYVADFAHTMNTKRTRLGHRAYTVVTQGCETSDMDPTAFQSGVVRKSISDLAFIFTGQGAAWAGVAVEALEHFPIFAASIRNLDEVLRTIEHPADFSIYEELLASPENSRINHPKYSQPILVAIEIALVDLFASWDIVPKATVGHSAGEYAAAYAAGLASAPEIIIAAYYRGYCLDKYAPSGGSMLAVGVGADEVSELLSNIGTELVIACENSPKSVTLSGPVEAIKAAKANLDEASVFARELTTGMAYHSPAMNPVAKPMVELVTSAWQKMDSTWLNWRRPRCAMFSSVDNTLLKMGQITPSYWAQNLTGRVRFPQAVAALAKHPKNEKVKVFVELGPHSALAGPLKQVLEAEQIKGAVHVPSFIRKQNSAVRLLKTAGQLFIENYPVDLAQVNEVTLPFSSQKRMVPLTLVDLPSYQWQYEKQYWAENRTSAQHRAITHARHDVLGRRIPGLTKSSFVWSNRLRNKDLPWLQDHKLGGDIMFPAAGHMAAAIEATRQLCELRTIGMKGVQLRDIDINNALVIPNDEDGIQIQVRLTEVSVGAHSLPSFQFVLESIVDDVEKIHSTGNVVPLLEERADESYEAHPVDLSKLTRRQSGNRWYEALREVGFDYGPSFNDLQSVRSSGKGREASASLHVRQSNPVMQDESRYMLHPSTVDACLQLIIISIHRGMAENLPWGVVPVKIEQASFWPLDADNSSLGQAVAWTSEQDGRFFNTHTKLKSSTGKLVLDITGLQCIMYEAAIPVQKTVMPEQQPYSMSKWDIDVDASDFADIPWTTSGQNALMDLVKLINHKTSPATAAVVGSVEDDVVNAIKDVIPNVSNVTLYRPDVPRESELIHTDSTTKLESSGYKNLIESQSQPHNLVIANLTDLTYDDTVSKDVLSYVTNMVEETGRIAGLIKAELLQATKETFDSIKLTLKTKSLEDFVLFYAMPVALTTAPTALTLFCASNADASSNELVEELHKHDIPVEVIALSKYSANYNHHAVIYDPTGTILTMLDEQTWKGLQDILSSGRPVTWLTKGVNEFTSVDGGSAQGFLRVLRAEDPGAKLDLLDIDSASSPLSVSTALKYLASRNFEQTIAVDIADTEFWLHDGNLLCLRVESAANVNSTMALEKQQTSTRQLTDAVLIGSLSDTGLTFQKAQPVVLDAGQVEVCVTHEGLSRSDNGPRFAAGTVTRVGQDISEEAKGQHVVVASSQSFTTHIQAAWSECVVCPAKNIATVIEELPMVISAVNALQYVSPDHHVYLLPMESARKDAFMLAARAMNLRVEPIESGLPAKRVEAVMQAAGSQRKVAVISPDFENYAQDVWRSSPAGCSFVVNEGPVSSVLDPLPLTRGAVFRSTSMKTLWKSHPQDLNSILQLTVQIIGDSASKDQAVVPQIVSVEQFSSDPKAQASATVLTYGYGQDQVLIKTSPPKATFSPDACYLLVGCLGGLGRSLTTWMIERGARHLAFISRSGSDKPEAAELVESLRADGVTADVYRGDASSLADVQDVVATVSKTRPIRGVVHAAMVLNDGVFGPALSKEQFNSVMAPKVNGAKALVEALRDCALDFFVMTSSISATVGTPGQCAYAAANSFLDNLASKLRMEGVPAVSLALPMILGVGVVAESDTLEQQIRKRGMHGVEEDEMLRGFEAAICRSSDNKLVAPAILNMGLDPVRLAAAVSSADLSNVCWWNDGRLSAVRRAIENLAKDSGSSQAAGTGSVISEALNLAHNDALALVAQHIIEKCSTILMVPVESFEVEGPSVASYGLDSMIGTEMRSWLFKTFGLKIPFQELLSPSLSFAELSKVALAALQA</sequence>
<keyword evidence="5" id="KW-0511">Multifunctional enzyme</keyword>
<dbReference type="EMBL" id="QGDH01000225">
    <property type="protein sequence ID" value="RAR02194.1"/>
    <property type="molecule type" value="Genomic_DNA"/>
</dbReference>
<dbReference type="SUPFAM" id="SSF51735">
    <property type="entry name" value="NAD(P)-binding Rossmann-fold domains"/>
    <property type="match status" value="1"/>
</dbReference>
<dbReference type="InterPro" id="IPR036736">
    <property type="entry name" value="ACP-like_sf"/>
</dbReference>
<dbReference type="InterPro" id="IPR009081">
    <property type="entry name" value="PP-bd_ACP"/>
</dbReference>
<protein>
    <submittedName>
        <fullName evidence="10">Lovastatin nonaketide synthase</fullName>
    </submittedName>
</protein>
<dbReference type="InterPro" id="IPR014031">
    <property type="entry name" value="Ketoacyl_synth_C"/>
</dbReference>
<dbReference type="Pfam" id="PF16197">
    <property type="entry name" value="KAsynt_C_assoc"/>
    <property type="match status" value="1"/>
</dbReference>
<feature type="domain" description="Ketosynthase family 3 (KS3)" evidence="8">
    <location>
        <begin position="15"/>
        <end position="444"/>
    </location>
</feature>
<evidence type="ECO:0000256" key="2">
    <source>
        <dbReference type="ARBA" id="ARBA00022553"/>
    </source>
</evidence>
<feature type="domain" description="PKS/mFAS DH" evidence="9">
    <location>
        <begin position="940"/>
        <end position="1242"/>
    </location>
</feature>
<dbReference type="InterPro" id="IPR016035">
    <property type="entry name" value="Acyl_Trfase/lysoPLipase"/>
</dbReference>
<dbReference type="InterPro" id="IPR020807">
    <property type="entry name" value="PKS_DH"/>
</dbReference>
<dbReference type="InterPro" id="IPR049552">
    <property type="entry name" value="PKS_DH_N"/>
</dbReference>
<evidence type="ECO:0000256" key="3">
    <source>
        <dbReference type="ARBA" id="ARBA00022679"/>
    </source>
</evidence>
<dbReference type="PANTHER" id="PTHR43775:SF37">
    <property type="entry name" value="SI:DKEY-61P9.11"/>
    <property type="match status" value="1"/>
</dbReference>
<dbReference type="SMART" id="SM00822">
    <property type="entry name" value="PKS_KR"/>
    <property type="match status" value="1"/>
</dbReference>
<feature type="region of interest" description="N-terminal hotdog fold" evidence="6">
    <location>
        <begin position="940"/>
        <end position="1073"/>
    </location>
</feature>
<dbReference type="Gene3D" id="3.30.70.3290">
    <property type="match status" value="1"/>
</dbReference>
<feature type="domain" description="Carrier" evidence="7">
    <location>
        <begin position="2213"/>
        <end position="2292"/>
    </location>
</feature>
<evidence type="ECO:0000259" key="7">
    <source>
        <dbReference type="PROSITE" id="PS50075"/>
    </source>
</evidence>
<keyword evidence="2" id="KW-0597">Phosphoprotein</keyword>
<keyword evidence="11" id="KW-1185">Reference proteome</keyword>
<dbReference type="InterPro" id="IPR016036">
    <property type="entry name" value="Malonyl_transacylase_ACP-bd"/>
</dbReference>
<dbReference type="CDD" id="cd00833">
    <property type="entry name" value="PKS"/>
    <property type="match status" value="1"/>
</dbReference>
<evidence type="ECO:0000256" key="4">
    <source>
        <dbReference type="ARBA" id="ARBA00022857"/>
    </source>
</evidence>
<dbReference type="InterPro" id="IPR050091">
    <property type="entry name" value="PKS_NRPS_Biosynth_Enz"/>
</dbReference>
<feature type="active site" description="Proton acceptor; for dehydratase activity" evidence="6">
    <location>
        <position position="972"/>
    </location>
</feature>
<proteinExistence type="predicted"/>
<feature type="active site" description="Proton donor; for dehydratase activity" evidence="6">
    <location>
        <position position="1154"/>
    </location>
</feature>
<dbReference type="SUPFAM" id="SSF47336">
    <property type="entry name" value="ACP-like"/>
    <property type="match status" value="1"/>
</dbReference>
<dbReference type="SMART" id="SM00827">
    <property type="entry name" value="PKS_AT"/>
    <property type="match status" value="1"/>
</dbReference>
<dbReference type="InterPro" id="IPR006162">
    <property type="entry name" value="Ppantetheine_attach_site"/>
</dbReference>
<dbReference type="InterPro" id="IPR049900">
    <property type="entry name" value="PKS_mFAS_DH"/>
</dbReference>
<dbReference type="Pfam" id="PF00698">
    <property type="entry name" value="Acyl_transf_1"/>
    <property type="match status" value="1"/>
</dbReference>
<dbReference type="InterPro" id="IPR036291">
    <property type="entry name" value="NAD(P)-bd_dom_sf"/>
</dbReference>
<evidence type="ECO:0000313" key="10">
    <source>
        <dbReference type="EMBL" id="RAR02194.1"/>
    </source>
</evidence>
<dbReference type="SMART" id="SM00826">
    <property type="entry name" value="PKS_DH"/>
    <property type="match status" value="1"/>
</dbReference>
<dbReference type="Pfam" id="PF08659">
    <property type="entry name" value="KR"/>
    <property type="match status" value="1"/>
</dbReference>
<gene>
    <name evidence="10" type="ORF">DDE83_008645</name>
</gene>
<dbReference type="Pfam" id="PF14765">
    <property type="entry name" value="PS-DH"/>
    <property type="match status" value="1"/>
</dbReference>
<dbReference type="InterPro" id="IPR001227">
    <property type="entry name" value="Ac_transferase_dom_sf"/>
</dbReference>
<comment type="caution">
    <text evidence="10">The sequence shown here is derived from an EMBL/GenBank/DDBJ whole genome shotgun (WGS) entry which is preliminary data.</text>
</comment>
<dbReference type="SUPFAM" id="SSF50129">
    <property type="entry name" value="GroES-like"/>
    <property type="match status" value="1"/>
</dbReference>
<keyword evidence="3" id="KW-0808">Transferase</keyword>
<dbReference type="InterPro" id="IPR049551">
    <property type="entry name" value="PKS_DH_C"/>
</dbReference>
<dbReference type="SMART" id="SM00825">
    <property type="entry name" value="PKS_KS"/>
    <property type="match status" value="1"/>
</dbReference>
<dbReference type="PANTHER" id="PTHR43775">
    <property type="entry name" value="FATTY ACID SYNTHASE"/>
    <property type="match status" value="1"/>
</dbReference>
<keyword evidence="4" id="KW-0521">NADP</keyword>
<dbReference type="InterPro" id="IPR020841">
    <property type="entry name" value="PKS_Beta-ketoAc_synthase_dom"/>
</dbReference>
<keyword evidence="1" id="KW-0596">Phosphopantetheine</keyword>
<evidence type="ECO:0000256" key="1">
    <source>
        <dbReference type="ARBA" id="ARBA00022450"/>
    </source>
</evidence>
<organism evidence="10 11">
    <name type="scientific">Stemphylium lycopersici</name>
    <name type="common">Tomato gray leaf spot disease fungus</name>
    <name type="synonym">Thyrospora lycopersici</name>
    <dbReference type="NCBI Taxonomy" id="183478"/>
    <lineage>
        <taxon>Eukaryota</taxon>
        <taxon>Fungi</taxon>
        <taxon>Dikarya</taxon>
        <taxon>Ascomycota</taxon>
        <taxon>Pezizomycotina</taxon>
        <taxon>Dothideomycetes</taxon>
        <taxon>Pleosporomycetidae</taxon>
        <taxon>Pleosporales</taxon>
        <taxon>Pleosporineae</taxon>
        <taxon>Pleosporaceae</taxon>
        <taxon>Stemphylium</taxon>
    </lineage>
</organism>
<evidence type="ECO:0000256" key="5">
    <source>
        <dbReference type="ARBA" id="ARBA00023268"/>
    </source>
</evidence>
<dbReference type="GO" id="GO:0006633">
    <property type="term" value="P:fatty acid biosynthetic process"/>
    <property type="evidence" value="ECO:0007669"/>
    <property type="project" value="InterPro"/>
</dbReference>
<dbReference type="InterPro" id="IPR042104">
    <property type="entry name" value="PKS_dehydratase_sf"/>
</dbReference>
<dbReference type="PROSITE" id="PS00606">
    <property type="entry name" value="KS3_1"/>
    <property type="match status" value="1"/>
</dbReference>
<dbReference type="InterPro" id="IPR016039">
    <property type="entry name" value="Thiolase-like"/>
</dbReference>
<dbReference type="PROSITE" id="PS00012">
    <property type="entry name" value="PHOSPHOPANTETHEINE"/>
    <property type="match status" value="1"/>
</dbReference>
<reference evidence="11" key="1">
    <citation type="submission" date="2018-05" db="EMBL/GenBank/DDBJ databases">
        <title>Draft genome sequence of Stemphylium lycopersici strain CIDEFI 213.</title>
        <authorList>
            <person name="Medina R."/>
            <person name="Franco M.E.E."/>
            <person name="Lucentini C.G."/>
            <person name="Saparrat M.C.N."/>
            <person name="Balatti P.A."/>
        </authorList>
    </citation>
    <scope>NUCLEOTIDE SEQUENCE [LARGE SCALE GENOMIC DNA]</scope>
    <source>
        <strain evidence="11">CIDEFI 213</strain>
    </source>
</reference>
<dbReference type="STRING" id="183478.A0A364MT13"/>
<evidence type="ECO:0000313" key="11">
    <source>
        <dbReference type="Proteomes" id="UP000249619"/>
    </source>
</evidence>
<dbReference type="PROSITE" id="PS50075">
    <property type="entry name" value="CARRIER"/>
    <property type="match status" value="1"/>
</dbReference>
<dbReference type="Pfam" id="PF00109">
    <property type="entry name" value="ketoacyl-synt"/>
    <property type="match status" value="1"/>
</dbReference>
<dbReference type="InterPro" id="IPR057326">
    <property type="entry name" value="KR_dom"/>
</dbReference>
<dbReference type="Pfam" id="PF21089">
    <property type="entry name" value="PKS_DH_N"/>
    <property type="match status" value="1"/>
</dbReference>
<dbReference type="GO" id="GO:0044550">
    <property type="term" value="P:secondary metabolite biosynthetic process"/>
    <property type="evidence" value="ECO:0007669"/>
    <property type="project" value="TreeGrafter"/>
</dbReference>
<name>A0A364MT13_STELY</name>
<feature type="region of interest" description="C-terminal hotdog fold" evidence="6">
    <location>
        <begin position="1089"/>
        <end position="1242"/>
    </location>
</feature>
<dbReference type="InterPro" id="IPR018201">
    <property type="entry name" value="Ketoacyl_synth_AS"/>
</dbReference>
<dbReference type="Gene3D" id="3.40.50.720">
    <property type="entry name" value="NAD(P)-binding Rossmann-like Domain"/>
    <property type="match status" value="1"/>
</dbReference>